<accession>A0A0D0A4F2</accession>
<dbReference type="InParanoid" id="A0A0D0A4F2"/>
<dbReference type="EMBL" id="KN835524">
    <property type="protein sequence ID" value="KIK36491.1"/>
    <property type="molecule type" value="Genomic_DNA"/>
</dbReference>
<feature type="region of interest" description="Disordered" evidence="1">
    <location>
        <begin position="1"/>
        <end position="38"/>
    </location>
</feature>
<evidence type="ECO:0000313" key="2">
    <source>
        <dbReference type="EMBL" id="KIK36491.1"/>
    </source>
</evidence>
<reference evidence="3" key="2">
    <citation type="submission" date="2015-01" db="EMBL/GenBank/DDBJ databases">
        <title>Evolutionary Origins and Diversification of the Mycorrhizal Mutualists.</title>
        <authorList>
            <consortium name="DOE Joint Genome Institute"/>
            <consortium name="Mycorrhizal Genomics Consortium"/>
            <person name="Kohler A."/>
            <person name="Kuo A."/>
            <person name="Nagy L.G."/>
            <person name="Floudas D."/>
            <person name="Copeland A."/>
            <person name="Barry K.W."/>
            <person name="Cichocki N."/>
            <person name="Veneault-Fourrey C."/>
            <person name="LaButti K."/>
            <person name="Lindquist E.A."/>
            <person name="Lipzen A."/>
            <person name="Lundell T."/>
            <person name="Morin E."/>
            <person name="Murat C."/>
            <person name="Riley R."/>
            <person name="Ohm R."/>
            <person name="Sun H."/>
            <person name="Tunlid A."/>
            <person name="Henrissat B."/>
            <person name="Grigoriev I.V."/>
            <person name="Hibbett D.S."/>
            <person name="Martin F."/>
        </authorList>
    </citation>
    <scope>NUCLEOTIDE SEQUENCE [LARGE SCALE GENOMIC DNA]</scope>
    <source>
        <strain evidence="3">UH-Slu-Lm8-n1</strain>
    </source>
</reference>
<reference evidence="2 3" key="1">
    <citation type="submission" date="2014-04" db="EMBL/GenBank/DDBJ databases">
        <authorList>
            <consortium name="DOE Joint Genome Institute"/>
            <person name="Kuo A."/>
            <person name="Ruytinx J."/>
            <person name="Rineau F."/>
            <person name="Colpaert J."/>
            <person name="Kohler A."/>
            <person name="Nagy L.G."/>
            <person name="Floudas D."/>
            <person name="Copeland A."/>
            <person name="Barry K.W."/>
            <person name="Cichocki N."/>
            <person name="Veneault-Fourrey C."/>
            <person name="LaButti K."/>
            <person name="Lindquist E.A."/>
            <person name="Lipzen A."/>
            <person name="Lundell T."/>
            <person name="Morin E."/>
            <person name="Murat C."/>
            <person name="Sun H."/>
            <person name="Tunlid A."/>
            <person name="Henrissat B."/>
            <person name="Grigoriev I.V."/>
            <person name="Hibbett D.S."/>
            <person name="Martin F."/>
            <person name="Nordberg H.P."/>
            <person name="Cantor M.N."/>
            <person name="Hua S.X."/>
        </authorList>
    </citation>
    <scope>NUCLEOTIDE SEQUENCE [LARGE SCALE GENOMIC DNA]</scope>
    <source>
        <strain evidence="2 3">UH-Slu-Lm8-n1</strain>
    </source>
</reference>
<proteinExistence type="predicted"/>
<gene>
    <name evidence="2" type="ORF">CY34DRAFT_811233</name>
</gene>
<organism evidence="2 3">
    <name type="scientific">Suillus luteus UH-Slu-Lm8-n1</name>
    <dbReference type="NCBI Taxonomy" id="930992"/>
    <lineage>
        <taxon>Eukaryota</taxon>
        <taxon>Fungi</taxon>
        <taxon>Dikarya</taxon>
        <taxon>Basidiomycota</taxon>
        <taxon>Agaricomycotina</taxon>
        <taxon>Agaricomycetes</taxon>
        <taxon>Agaricomycetidae</taxon>
        <taxon>Boletales</taxon>
        <taxon>Suillineae</taxon>
        <taxon>Suillaceae</taxon>
        <taxon>Suillus</taxon>
    </lineage>
</organism>
<protein>
    <submittedName>
        <fullName evidence="2">Uncharacterized protein</fullName>
    </submittedName>
</protein>
<evidence type="ECO:0000313" key="3">
    <source>
        <dbReference type="Proteomes" id="UP000054485"/>
    </source>
</evidence>
<name>A0A0D0A4F2_9AGAM</name>
<feature type="non-terminal residue" evidence="2">
    <location>
        <position position="54"/>
    </location>
</feature>
<dbReference type="Proteomes" id="UP000054485">
    <property type="component" value="Unassembled WGS sequence"/>
</dbReference>
<evidence type="ECO:0000256" key="1">
    <source>
        <dbReference type="SAM" id="MobiDB-lite"/>
    </source>
</evidence>
<sequence length="54" mass="6047">MTPPKLHNLLMAPRSAAPANSDVMERPQGSLEKHAPSRLETLHPTHMQYSFPKV</sequence>
<dbReference type="HOGENOM" id="CLU_3056282_0_0_1"/>
<keyword evidence="3" id="KW-1185">Reference proteome</keyword>
<dbReference type="AlphaFoldDB" id="A0A0D0A4F2"/>